<comment type="catalytic activity">
    <reaction evidence="22">
        <text>GTP + H2O = GDP + phosphate + H(+)</text>
        <dbReference type="Rhea" id="RHEA:19669"/>
        <dbReference type="ChEBI" id="CHEBI:15377"/>
        <dbReference type="ChEBI" id="CHEBI:15378"/>
        <dbReference type="ChEBI" id="CHEBI:37565"/>
        <dbReference type="ChEBI" id="CHEBI:43474"/>
        <dbReference type="ChEBI" id="CHEBI:58189"/>
    </reaction>
</comment>
<evidence type="ECO:0000256" key="12">
    <source>
        <dbReference type="ARBA" id="ARBA00022953"/>
    </source>
</evidence>
<accession>A0A451G5G8</accession>
<dbReference type="EC" id="2.7.7.48" evidence="3"/>
<keyword evidence="4 24" id="KW-0696">RNA-directed RNA polymerase</keyword>
<dbReference type="EMBL" id="MG948563">
    <property type="protein sequence ID" value="QAB45076.1"/>
    <property type="molecule type" value="Viral_cRNA"/>
</dbReference>
<evidence type="ECO:0000256" key="18">
    <source>
        <dbReference type="ARBA" id="ARBA00030436"/>
    </source>
</evidence>
<keyword evidence="14" id="KW-1035">Host cytoplasm</keyword>
<evidence type="ECO:0000256" key="4">
    <source>
        <dbReference type="ARBA" id="ARBA00022484"/>
    </source>
</evidence>
<evidence type="ECO:0000256" key="14">
    <source>
        <dbReference type="ARBA" id="ARBA00023200"/>
    </source>
</evidence>
<keyword evidence="9" id="KW-0547">Nucleotide-binding</keyword>
<dbReference type="InterPro" id="IPR014023">
    <property type="entry name" value="Mononeg_RNA_pol_cat"/>
</dbReference>
<evidence type="ECO:0000256" key="9">
    <source>
        <dbReference type="ARBA" id="ARBA00022741"/>
    </source>
</evidence>
<evidence type="ECO:0000256" key="6">
    <source>
        <dbReference type="ARBA" id="ARBA00022679"/>
    </source>
</evidence>
<comment type="catalytic activity">
    <reaction evidence="20">
        <text>a 5'-end (5'-triphosphoguanosine)-adenylyl-adenylyl-cytidylyl-adenosine in mRNA + S-adenosyl-L-methionine = a 5'-end (5'-triphosphoguanosine)-(2'-O-methyladenylyl)-adenylyl-cytidylyl-adenosine in mRNA + S-adenosyl-L-homocysteine + H(+)</text>
        <dbReference type="Rhea" id="RHEA:65380"/>
        <dbReference type="Rhea" id="RHEA-COMP:16797"/>
        <dbReference type="Rhea" id="RHEA-COMP:16801"/>
        <dbReference type="ChEBI" id="CHEBI:15378"/>
        <dbReference type="ChEBI" id="CHEBI:57856"/>
        <dbReference type="ChEBI" id="CHEBI:59789"/>
        <dbReference type="ChEBI" id="CHEBI:156482"/>
        <dbReference type="ChEBI" id="CHEBI:156484"/>
    </reaction>
</comment>
<dbReference type="GO" id="GO:0030430">
    <property type="term" value="C:host cell cytoplasm"/>
    <property type="evidence" value="ECO:0007669"/>
    <property type="project" value="UniProtKB-SubCell"/>
</dbReference>
<evidence type="ECO:0000313" key="24">
    <source>
        <dbReference type="EMBL" id="QAB45076.1"/>
    </source>
</evidence>
<evidence type="ECO:0000256" key="3">
    <source>
        <dbReference type="ARBA" id="ARBA00012494"/>
    </source>
</evidence>
<evidence type="ECO:0000256" key="10">
    <source>
        <dbReference type="ARBA" id="ARBA00022840"/>
    </source>
</evidence>
<evidence type="ECO:0000256" key="2">
    <source>
        <dbReference type="ARBA" id="ARBA00004328"/>
    </source>
</evidence>
<evidence type="ECO:0000256" key="16">
    <source>
        <dbReference type="ARBA" id="ARBA00024494"/>
    </source>
</evidence>
<keyword evidence="11" id="KW-0946">Virion</keyword>
<keyword evidence="8" id="KW-0548">Nucleotidyltransferase</keyword>
<keyword evidence="6" id="KW-0808">Transferase</keyword>
<evidence type="ECO:0000256" key="11">
    <source>
        <dbReference type="ARBA" id="ARBA00022844"/>
    </source>
</evidence>
<keyword evidence="10" id="KW-0067">ATP-binding</keyword>
<evidence type="ECO:0000256" key="19">
    <source>
        <dbReference type="ARBA" id="ARBA00031012"/>
    </source>
</evidence>
<sequence length="2038" mass="234786">MEDYSNDWFHNMRDEEQIEGINEDGGGTGEIMDETSGCYHCKSALRDHESNMKLSLYRRDFNKLKNKTNSSPYTDEYLTLLSLLWNCLFLKREDLFGKASRSAVDHAEPCPKFKKFSHGMTKDMKLNKEMVHGIIRDEMMALRWGSLDLDRIRDFLSDLFDNKRGWMEALLYLNCAVVCLNHKNDSSIYEDATMFNRCGFIKYNLEEGYFKLFYNSLLSVEVLGTAVRVKAGGYDQILQKDLFLNLVDKIQERVNIYVFSGIEDMTDDQDVSDSYVDRFNSKSWRQITEKIIKLGDDLVRRWKNKAFSFIGKYEAYCVATITSHDDDSLWYSDEFMNNLVREDEESLHPDMMIQIREFLGFLKSLNIRQLGEIHGLWRIWGHPIIELEKGLKKMEDLASKVHIIDKKETKISERTFKFIYFKNYYEKHGFYPLCNASREEDIKLYSRFINDEDYTIWKKGSEGLDNKEYITRCIRNNMPISPDSSLYNHKKWDKIEIIQHFKISSSMNLATMIKDKAVTMDRNDLVDSINFKRSVFDRYKRRGILRWLSKQVEKVTDFLKGIDEDGIPENERIIGLYPKERELKIQARFFSLMSYTIRMYVTITEELLSKLILPYFPMITMSDNLLQMITRLYNMTAPIGESSRSVTYCMNIDFSKWNQNMRKETNEGIFSNLDKCLGFKRLINYTHDLFRSCYLYLCSGEYIPKVDGGKLTTLSPYSRENDGSGKEGLRQKGWTITSVCDILSLAFRHKVKIELIGGGDNQVLTVTIPIIKKDGLTDTEKTAIKRRMRAFRDDLGQKMKKRGLPLKIEETWISPNLLMYNKMMYYNKVPLTSTIKAASRCFAFSNEGVMTIGNIMSTLGTSYQAISAKDTDPLSGYLFSRISLFMNLLLLFFANPISKLIPLDKAVKLVPDSIEEHLNNCSIHDKILQIRSSGTKTVHTNASIGFVTLYVASLYFHKIFGGISIGTPYSLMMKGFPDPLSECLAFNYDIIKKLSDPWLKKIVENLTSINASKKKNWEHLIEDPVSVNHDVPSHGLSELRKIAESALRKANIDNKFFKELLSVGDNNNLKDMANALCSANVLEPRILHDIVGATIPGYVNTITAKVDKSTTINKISWNSGTIVNTYLTEILYLKFLEKKAKIKIGHDFGCPTEDAQDLRDSTWGKHITGVTVPHPSAYLVPMVHHSNSALCDGNYISVFKKFVKFDPLVRGPFRPYFGSYTAEKFKHGELASAFGEEDILKRAIRIQKLIHWRYSPSSTMGRIIKGILKCVTDVDSKKLEPEIGDITGDVQHRYHDMATKHGGIPSNLFTKYSYLTSSTSTFVEHAKGSKNENIHFQASIIYCCMMSALDRRSALEDRMYHYHEKCKRCISEIEVPIDYQTQPKEDIEMISVPDNPLLFLNEEDVPIHFHSAKKIAREISKISCPLASIHSYKSGLTSSCIELSKLIVLGSPVKSSSIKLFIEKRTDQELSVFFKTLVIGMWLDSGVKEPPNTTRVISAIMIPYLRKVEDMMRWIPPSSHEYGDLSGFSSPEDEDIMTALLQGFNGAVSLSSREFYPNLAGSKWELSFMIHLTYQNSTILSCSFCREIAEAYCKQKTFMTTCQVHGEMKFPTSALNHSLDKIIKETARFSHEVLNRKRRLRRTVESRRGLNLDLKNMTIPLIRVNVTLPRDPVTAYSNILYDAYALHFDDKLIYSDGSQSYMKYHVLWSYILQCHMEYIILEIPSSHEELQMCMRALANSCLFKMNIVLYTTDDINLEEFKLEYLHEQKMYWEQECPLIKLIIKGDMVLDLTEILKENEDYIVCATSMKKNYLLNKERYLLVADLSCLGTIADEFERSGAGKITAVMPSFRLTNNSPILFDVEGCMSGDFNYSSNIDPRVLLESILNVSQIRFSEIDNIMDSIKLQEWSTPFSSMLSEMNLSLPIMSENNLELVTSKIVSNAYVYQLLSKRSDYSWYSNSLVDLLICIYTMTHDDPQVASRYYSRCSHYKLLNKKRAIRLYFGDKTGVRGSKAMSRMYDVQSNIYITYKGSRLMHTFI</sequence>
<feature type="domain" description="RdRp catalytic" evidence="23">
    <location>
        <begin position="646"/>
        <end position="828"/>
    </location>
</feature>
<evidence type="ECO:0000256" key="17">
    <source>
        <dbReference type="ARBA" id="ARBA00024499"/>
    </source>
</evidence>
<comment type="subcellular location">
    <subcellularLocation>
        <location evidence="1">Host cytoplasm</location>
    </subcellularLocation>
    <subcellularLocation>
        <location evidence="2">Virion</location>
    </subcellularLocation>
</comment>
<keyword evidence="13" id="KW-0506">mRNA capping</keyword>
<evidence type="ECO:0000256" key="8">
    <source>
        <dbReference type="ARBA" id="ARBA00022695"/>
    </source>
</evidence>
<keyword evidence="5" id="KW-0507">mRNA processing</keyword>
<dbReference type="GO" id="GO:0004482">
    <property type="term" value="F:mRNA 5'-cap (guanine-N7-)-methyltransferase activity"/>
    <property type="evidence" value="ECO:0007669"/>
    <property type="project" value="InterPro"/>
</dbReference>
<organism evidence="24">
    <name type="scientific">alfalfa-associated nucleorhabdovirus</name>
    <dbReference type="NCBI Taxonomy" id="2518374"/>
    <lineage>
        <taxon>Viruses</taxon>
        <taxon>Riboviria</taxon>
        <taxon>Orthornavirae</taxon>
        <taxon>Negarnaviricota</taxon>
        <taxon>Haploviricotina</taxon>
        <taxon>Monjiviricetes</taxon>
        <taxon>Mononegavirales</taxon>
        <taxon>Rhabdoviridae</taxon>
        <taxon>Betarhabdovirinae</taxon>
        <taxon>Betanucleorhabdovirus</taxon>
        <taxon>Betanucleorhabdovirus medicagonis</taxon>
    </lineage>
</organism>
<proteinExistence type="predicted"/>
<dbReference type="Pfam" id="PF00946">
    <property type="entry name" value="Mononeg_RNA_pol"/>
    <property type="match status" value="2"/>
</dbReference>
<evidence type="ECO:0000313" key="25">
    <source>
        <dbReference type="Proteomes" id="UP000503586"/>
    </source>
</evidence>
<dbReference type="GO" id="GO:0044423">
    <property type="term" value="C:virion component"/>
    <property type="evidence" value="ECO:0007669"/>
    <property type="project" value="UniProtKB-KW"/>
</dbReference>
<evidence type="ECO:0000256" key="13">
    <source>
        <dbReference type="ARBA" id="ARBA00023042"/>
    </source>
</evidence>
<evidence type="ECO:0000256" key="22">
    <source>
        <dbReference type="ARBA" id="ARBA00048548"/>
    </source>
</evidence>
<evidence type="ECO:0000256" key="7">
    <source>
        <dbReference type="ARBA" id="ARBA00022691"/>
    </source>
</evidence>
<keyword evidence="15" id="KW-0511">Multifunctional enzyme</keyword>
<dbReference type="GeneID" id="80533920"/>
<dbReference type="PROSITE" id="PS50526">
    <property type="entry name" value="RDRP_SSRNA_NEG_NONSEG"/>
    <property type="match status" value="1"/>
</dbReference>
<keyword evidence="25" id="KW-1185">Reference proteome</keyword>
<dbReference type="GO" id="GO:0003968">
    <property type="term" value="F:RNA-directed RNA polymerase activity"/>
    <property type="evidence" value="ECO:0007669"/>
    <property type="project" value="UniProtKB-KW"/>
</dbReference>
<protein>
    <recommendedName>
        <fullName evidence="3">RNA-directed RNA polymerase</fullName>
        <ecNumber evidence="3">2.7.7.48</ecNumber>
    </recommendedName>
    <alternativeName>
        <fullName evidence="19">Replicase</fullName>
    </alternativeName>
    <alternativeName>
        <fullName evidence="18">Transcriptase</fullName>
    </alternativeName>
</protein>
<evidence type="ECO:0000256" key="1">
    <source>
        <dbReference type="ARBA" id="ARBA00004192"/>
    </source>
</evidence>
<comment type="catalytic activity">
    <reaction evidence="16">
        <text>a 5'-end triphospho-adenylyl-adenylyl-cytidylyl-adenosine in mRNA + GDP + H(+) = a 5'-end (5'-triphosphoguanosine)-adenylyl-adenylyl-cytidylyl-adenosine in mRNA + diphosphate</text>
        <dbReference type="Rhea" id="RHEA:65436"/>
        <dbReference type="Rhea" id="RHEA-COMP:16797"/>
        <dbReference type="Rhea" id="RHEA-COMP:16799"/>
        <dbReference type="ChEBI" id="CHEBI:15378"/>
        <dbReference type="ChEBI" id="CHEBI:33019"/>
        <dbReference type="ChEBI" id="CHEBI:58189"/>
        <dbReference type="ChEBI" id="CHEBI:156484"/>
        <dbReference type="ChEBI" id="CHEBI:156503"/>
        <dbReference type="EC" id="2.7.7.88"/>
    </reaction>
</comment>
<gene>
    <name evidence="24" type="primary">L</name>
</gene>
<evidence type="ECO:0000259" key="23">
    <source>
        <dbReference type="PROSITE" id="PS50526"/>
    </source>
</evidence>
<keyword evidence="7" id="KW-0949">S-adenosyl-L-methionine</keyword>
<comment type="catalytic activity">
    <reaction evidence="17">
        <text>a 5'-end (5'-triphosphoguanosine)-(2'-O-methyladenylyl)-adenylyl-cytidylyl-adenosine in mRNA + S-adenosyl-L-methionine = a 5'-end (N(7)-methyl 5'-triphosphoguanosine)-(2'-O-methyladenylyl)-adenylyl-cytidylyl-adenosine in mRNA + S-adenosyl-L-homocysteine</text>
        <dbReference type="Rhea" id="RHEA:65440"/>
        <dbReference type="Rhea" id="RHEA-COMP:16798"/>
        <dbReference type="Rhea" id="RHEA-COMP:16801"/>
        <dbReference type="ChEBI" id="CHEBI:57856"/>
        <dbReference type="ChEBI" id="CHEBI:59789"/>
        <dbReference type="ChEBI" id="CHEBI:156482"/>
        <dbReference type="ChEBI" id="CHEBI:156483"/>
    </reaction>
</comment>
<keyword evidence="12" id="KW-0693">Viral RNA replication</keyword>
<dbReference type="RefSeq" id="YP_010796432.1">
    <property type="nucleotide sequence ID" value="NC_076024.1"/>
</dbReference>
<evidence type="ECO:0000256" key="21">
    <source>
        <dbReference type="ARBA" id="ARBA00047370"/>
    </source>
</evidence>
<dbReference type="KEGG" id="vg:80533920"/>
<name>A0A451G5G8_9RHAB</name>
<comment type="catalytic activity">
    <reaction evidence="21">
        <text>a 5'-end (5'-triphosphoguanosine)-adenylyl-adenylyl-cytidylyl-adenosine in mRNA + 2 S-adenosyl-L-methionine = a 5'-end (N(7)-methyl 5'-triphosphoguanosine)-(2'-O-methyladenylyl)-adenylyl-cytidylyl-adenosine in mRNA + 2 S-adenosyl-L-homocysteine + H(+)</text>
        <dbReference type="Rhea" id="RHEA:65376"/>
        <dbReference type="Rhea" id="RHEA-COMP:16797"/>
        <dbReference type="Rhea" id="RHEA-COMP:16798"/>
        <dbReference type="ChEBI" id="CHEBI:15378"/>
        <dbReference type="ChEBI" id="CHEBI:57856"/>
        <dbReference type="ChEBI" id="CHEBI:59789"/>
        <dbReference type="ChEBI" id="CHEBI:156483"/>
        <dbReference type="ChEBI" id="CHEBI:156484"/>
        <dbReference type="EC" id="2.1.1.375"/>
    </reaction>
</comment>
<evidence type="ECO:0000256" key="20">
    <source>
        <dbReference type="ARBA" id="ARBA00047332"/>
    </source>
</evidence>
<reference evidence="24" key="1">
    <citation type="submission" date="2018-02" db="EMBL/GenBank/DDBJ databases">
        <title>Identification and characterisation of a novel nucleorhabdovirus complete genome infecting Medicago sativa.</title>
        <authorList>
            <person name="Gaafar Y.Z.A."/>
            <person name="Richert-Poeggeler K.R."/>
            <person name="Ziebell H."/>
        </authorList>
    </citation>
    <scope>NUCLEOTIDE SEQUENCE [LARGE SCALE GENOMIC DNA]</scope>
    <source>
        <strain evidence="24">Stadl-Paura HZ10-01</strain>
    </source>
</reference>
<evidence type="ECO:0000256" key="15">
    <source>
        <dbReference type="ARBA" id="ARBA00023268"/>
    </source>
</evidence>
<dbReference type="Proteomes" id="UP000503586">
    <property type="component" value="Segment"/>
</dbReference>
<dbReference type="Pfam" id="PF14318">
    <property type="entry name" value="Mononeg_mRNAcap"/>
    <property type="match status" value="1"/>
</dbReference>
<dbReference type="GO" id="GO:0005524">
    <property type="term" value="F:ATP binding"/>
    <property type="evidence" value="ECO:0007669"/>
    <property type="project" value="UniProtKB-KW"/>
</dbReference>
<dbReference type="InterPro" id="IPR026890">
    <property type="entry name" value="Mononeg_mRNAcap"/>
</dbReference>
<evidence type="ECO:0000256" key="5">
    <source>
        <dbReference type="ARBA" id="ARBA00022664"/>
    </source>
</evidence>